<dbReference type="PROSITE" id="PS00107">
    <property type="entry name" value="PROTEIN_KINASE_ATP"/>
    <property type="match status" value="1"/>
</dbReference>
<evidence type="ECO:0000256" key="3">
    <source>
        <dbReference type="PROSITE-ProRule" id="PRU10141"/>
    </source>
</evidence>
<evidence type="ECO:0000256" key="4">
    <source>
        <dbReference type="RuleBase" id="RU000304"/>
    </source>
</evidence>
<dbReference type="InterPro" id="IPR008271">
    <property type="entry name" value="Ser/Thr_kinase_AS"/>
</dbReference>
<feature type="region of interest" description="Disordered" evidence="5">
    <location>
        <begin position="356"/>
        <end position="380"/>
    </location>
</feature>
<accession>A0A9W4GEQ9</accession>
<keyword evidence="1 3" id="KW-0547">Nucleotide-binding</keyword>
<protein>
    <submittedName>
        <fullName evidence="7">BgTH12-02183</fullName>
    </submittedName>
</protein>
<dbReference type="GO" id="GO:0035556">
    <property type="term" value="P:intracellular signal transduction"/>
    <property type="evidence" value="ECO:0007669"/>
    <property type="project" value="TreeGrafter"/>
</dbReference>
<evidence type="ECO:0000256" key="2">
    <source>
        <dbReference type="ARBA" id="ARBA00022840"/>
    </source>
</evidence>
<dbReference type="GO" id="GO:0005524">
    <property type="term" value="F:ATP binding"/>
    <property type="evidence" value="ECO:0007669"/>
    <property type="project" value="UniProtKB-UniRule"/>
</dbReference>
<comment type="similarity">
    <text evidence="4">Belongs to the protein kinase superfamily.</text>
</comment>
<sequence length="395" mass="44701">MNASKSLVMSYSNPPWRHTRSRSDGCGIKKSLNACSRFNESEDGNSEHYVNQYLIKSEIGRGSFGAVHLAIDQNGIEFAMKEFSKSRLKKRALSAIMRQVHPDREGLSNTTICPEPTISIRRNTVANLYDANNLNDPTHLISEEVAIMEKLNHPNLVKLVEILNDPEDDSLYMVLELCSKGVLMQVGIGEKVTPHSKEKCRRWFRDLVMAIEYLHERGILHRDIKPDNLLLTENDTLKVVDFGVSEMFDKGSEMMTSKSTGSPAFIPPELCVPKHGKVSGKAVDIWSMGISLYCLRFGRLPFEHAGIFDLFEAIRNDEPQLSSDPEESQFNDLMRKILNKSPQSRINMREIRTHPWVTQNGTNPLPQYEDESPGLDESTECSVPKVKWVEIPGLN</sequence>
<dbReference type="GO" id="GO:0004674">
    <property type="term" value="F:protein serine/threonine kinase activity"/>
    <property type="evidence" value="ECO:0007669"/>
    <property type="project" value="UniProtKB-KW"/>
</dbReference>
<dbReference type="AlphaFoldDB" id="A0A9W4GEQ9"/>
<proteinExistence type="inferred from homology"/>
<dbReference type="EMBL" id="CAJHIT010000005">
    <property type="protein sequence ID" value="CAD6501938.1"/>
    <property type="molecule type" value="Genomic_DNA"/>
</dbReference>
<organism evidence="7 8">
    <name type="scientific">Blumeria graminis f. sp. triticale</name>
    <dbReference type="NCBI Taxonomy" id="1689686"/>
    <lineage>
        <taxon>Eukaryota</taxon>
        <taxon>Fungi</taxon>
        <taxon>Dikarya</taxon>
        <taxon>Ascomycota</taxon>
        <taxon>Pezizomycotina</taxon>
        <taxon>Leotiomycetes</taxon>
        <taxon>Erysiphales</taxon>
        <taxon>Erysiphaceae</taxon>
        <taxon>Blumeria</taxon>
    </lineage>
</organism>
<comment type="caution">
    <text evidence="7">The sequence shown here is derived from an EMBL/GenBank/DDBJ whole genome shotgun (WGS) entry which is preliminary data.</text>
</comment>
<feature type="compositionally biased region" description="Polar residues" evidence="5">
    <location>
        <begin position="1"/>
        <end position="13"/>
    </location>
</feature>
<dbReference type="PANTHER" id="PTHR24346:SF77">
    <property type="entry name" value="SERINE THREONINE PROTEIN KINASE"/>
    <property type="match status" value="1"/>
</dbReference>
<dbReference type="InterPro" id="IPR000719">
    <property type="entry name" value="Prot_kinase_dom"/>
</dbReference>
<dbReference type="PROSITE" id="PS00108">
    <property type="entry name" value="PROTEIN_KINASE_ST"/>
    <property type="match status" value="1"/>
</dbReference>
<dbReference type="FunFam" id="1.10.510.10:FF:000571">
    <property type="entry name" value="Maternal embryonic leucine zipper kinase"/>
    <property type="match status" value="1"/>
</dbReference>
<evidence type="ECO:0000256" key="1">
    <source>
        <dbReference type="ARBA" id="ARBA00022741"/>
    </source>
</evidence>
<feature type="compositionally biased region" description="Polar residues" evidence="5">
    <location>
        <begin position="356"/>
        <end position="365"/>
    </location>
</feature>
<dbReference type="PROSITE" id="PS50011">
    <property type="entry name" value="PROTEIN_KINASE_DOM"/>
    <property type="match status" value="1"/>
</dbReference>
<keyword evidence="4" id="KW-0418">Kinase</keyword>
<evidence type="ECO:0000313" key="7">
    <source>
        <dbReference type="EMBL" id="CAD6501938.1"/>
    </source>
</evidence>
<feature type="domain" description="Protein kinase" evidence="6">
    <location>
        <begin position="53"/>
        <end position="357"/>
    </location>
</feature>
<keyword evidence="4" id="KW-0808">Transferase</keyword>
<name>A0A9W4GEQ9_BLUGR</name>
<keyword evidence="2 3" id="KW-0067">ATP-binding</keyword>
<dbReference type="FunFam" id="3.30.200.20:FF:000447">
    <property type="entry name" value="Calcium/calmodulin dependent protein kinase"/>
    <property type="match status" value="1"/>
</dbReference>
<dbReference type="SMART" id="SM00220">
    <property type="entry name" value="S_TKc"/>
    <property type="match status" value="1"/>
</dbReference>
<keyword evidence="4" id="KW-0723">Serine/threonine-protein kinase</keyword>
<gene>
    <name evidence="7" type="ORF">BGTH12_LOCUS3296</name>
</gene>
<dbReference type="Proteomes" id="UP000683417">
    <property type="component" value="Unassembled WGS sequence"/>
</dbReference>
<feature type="binding site" evidence="3">
    <location>
        <position position="81"/>
    </location>
    <ligand>
        <name>ATP</name>
        <dbReference type="ChEBI" id="CHEBI:30616"/>
    </ligand>
</feature>
<feature type="compositionally biased region" description="Acidic residues" evidence="5">
    <location>
        <begin position="368"/>
        <end position="379"/>
    </location>
</feature>
<evidence type="ECO:0000259" key="6">
    <source>
        <dbReference type="PROSITE" id="PS50011"/>
    </source>
</evidence>
<dbReference type="PANTHER" id="PTHR24346">
    <property type="entry name" value="MAP/MICROTUBULE AFFINITY-REGULATING KINASE"/>
    <property type="match status" value="1"/>
</dbReference>
<evidence type="ECO:0000256" key="5">
    <source>
        <dbReference type="SAM" id="MobiDB-lite"/>
    </source>
</evidence>
<dbReference type="GO" id="GO:0005737">
    <property type="term" value="C:cytoplasm"/>
    <property type="evidence" value="ECO:0007669"/>
    <property type="project" value="TreeGrafter"/>
</dbReference>
<feature type="region of interest" description="Disordered" evidence="5">
    <location>
        <begin position="1"/>
        <end position="23"/>
    </location>
</feature>
<evidence type="ECO:0000313" key="8">
    <source>
        <dbReference type="Proteomes" id="UP000683417"/>
    </source>
</evidence>
<reference evidence="7" key="1">
    <citation type="submission" date="2020-10" db="EMBL/GenBank/DDBJ databases">
        <authorList>
            <person name="Muller C M."/>
        </authorList>
    </citation>
    <scope>NUCLEOTIDE SEQUENCE</scope>
    <source>
        <strain evidence="7">THUN-12</strain>
    </source>
</reference>
<dbReference type="Pfam" id="PF00069">
    <property type="entry name" value="Pkinase"/>
    <property type="match status" value="1"/>
</dbReference>
<dbReference type="InterPro" id="IPR017441">
    <property type="entry name" value="Protein_kinase_ATP_BS"/>
</dbReference>
<dbReference type="CDD" id="cd14008">
    <property type="entry name" value="STKc_LKB1_CaMKK"/>
    <property type="match status" value="1"/>
</dbReference>